<evidence type="ECO:0000256" key="8">
    <source>
        <dbReference type="PROSITE-ProRule" id="PRU00282"/>
    </source>
</evidence>
<feature type="transmembrane region" description="Helical" evidence="10">
    <location>
        <begin position="239"/>
        <end position="260"/>
    </location>
</feature>
<evidence type="ECO:0000313" key="11">
    <source>
        <dbReference type="EMBL" id="CAD9258224.1"/>
    </source>
</evidence>
<evidence type="ECO:0000256" key="5">
    <source>
        <dbReference type="ARBA" id="ARBA00022737"/>
    </source>
</evidence>
<evidence type="ECO:0000256" key="9">
    <source>
        <dbReference type="RuleBase" id="RU000488"/>
    </source>
</evidence>
<evidence type="ECO:0000256" key="6">
    <source>
        <dbReference type="ARBA" id="ARBA00022989"/>
    </source>
</evidence>
<proteinExistence type="inferred from homology"/>
<evidence type="ECO:0000256" key="7">
    <source>
        <dbReference type="ARBA" id="ARBA00023136"/>
    </source>
</evidence>
<comment type="subcellular location">
    <subcellularLocation>
        <location evidence="1">Membrane</location>
        <topology evidence="1">Multi-pass membrane protein</topology>
    </subcellularLocation>
</comment>
<dbReference type="Pfam" id="PF00153">
    <property type="entry name" value="Mito_carr"/>
    <property type="match status" value="2"/>
</dbReference>
<evidence type="ECO:0000256" key="10">
    <source>
        <dbReference type="SAM" id="Phobius"/>
    </source>
</evidence>
<dbReference type="AlphaFoldDB" id="A0A7S1U6A9"/>
<evidence type="ECO:0008006" key="12">
    <source>
        <dbReference type="Google" id="ProtNLM"/>
    </source>
</evidence>
<dbReference type="Gene3D" id="1.50.40.10">
    <property type="entry name" value="Mitochondrial carrier domain"/>
    <property type="match status" value="1"/>
</dbReference>
<keyword evidence="6 10" id="KW-1133">Transmembrane helix</keyword>
<dbReference type="PANTHER" id="PTHR45667">
    <property type="entry name" value="S-ADENOSYLMETHIONINE MITOCHONDRIAL CARRIER PROTEIN"/>
    <property type="match status" value="1"/>
</dbReference>
<dbReference type="EMBL" id="HBGJ01026035">
    <property type="protein sequence ID" value="CAD9258224.1"/>
    <property type="molecule type" value="Transcribed_RNA"/>
</dbReference>
<protein>
    <recommendedName>
        <fullName evidence="12">Mitochondrial carrier protein</fullName>
    </recommendedName>
</protein>
<dbReference type="GO" id="GO:0016020">
    <property type="term" value="C:membrane"/>
    <property type="evidence" value="ECO:0007669"/>
    <property type="project" value="UniProtKB-SubCell"/>
</dbReference>
<keyword evidence="7 8" id="KW-0472">Membrane</keyword>
<keyword evidence="5" id="KW-0677">Repeat</keyword>
<comment type="similarity">
    <text evidence="2 9">Belongs to the mitochondrial carrier (TC 2.A.29) family.</text>
</comment>
<keyword evidence="3 9" id="KW-0813">Transport</keyword>
<organism evidence="11">
    <name type="scientific">Phaeomonas parva</name>
    <dbReference type="NCBI Taxonomy" id="124430"/>
    <lineage>
        <taxon>Eukaryota</taxon>
        <taxon>Sar</taxon>
        <taxon>Stramenopiles</taxon>
        <taxon>Ochrophyta</taxon>
        <taxon>Pinguiophyceae</taxon>
        <taxon>Pinguiochrysidales</taxon>
        <taxon>Pinguiochrysidaceae</taxon>
        <taxon>Phaeomonas</taxon>
    </lineage>
</organism>
<accession>A0A7S1U6A9</accession>
<evidence type="ECO:0000256" key="4">
    <source>
        <dbReference type="ARBA" id="ARBA00022692"/>
    </source>
</evidence>
<evidence type="ECO:0000256" key="1">
    <source>
        <dbReference type="ARBA" id="ARBA00004141"/>
    </source>
</evidence>
<reference evidence="11" key="1">
    <citation type="submission" date="2021-01" db="EMBL/GenBank/DDBJ databases">
        <authorList>
            <person name="Corre E."/>
            <person name="Pelletier E."/>
            <person name="Niang G."/>
            <person name="Scheremetjew M."/>
            <person name="Finn R."/>
            <person name="Kale V."/>
            <person name="Holt S."/>
            <person name="Cochrane G."/>
            <person name="Meng A."/>
            <person name="Brown T."/>
            <person name="Cohen L."/>
        </authorList>
    </citation>
    <scope>NUCLEOTIDE SEQUENCE</scope>
    <source>
        <strain evidence="11">CCMP2877</strain>
    </source>
</reference>
<dbReference type="InterPro" id="IPR023395">
    <property type="entry name" value="MCP_dom_sf"/>
</dbReference>
<name>A0A7S1U6A9_9STRA</name>
<evidence type="ECO:0000256" key="3">
    <source>
        <dbReference type="ARBA" id="ARBA00022448"/>
    </source>
</evidence>
<dbReference type="SUPFAM" id="SSF103506">
    <property type="entry name" value="Mitochondrial carrier"/>
    <property type="match status" value="1"/>
</dbReference>
<dbReference type="InterPro" id="IPR018108">
    <property type="entry name" value="MCP_transmembrane"/>
</dbReference>
<dbReference type="PROSITE" id="PS50920">
    <property type="entry name" value="SOLCAR"/>
    <property type="match status" value="1"/>
</dbReference>
<feature type="repeat" description="Solcar" evidence="8">
    <location>
        <begin position="84"/>
        <end position="166"/>
    </location>
</feature>
<sequence length="270" mass="27598">MDSFLGGFAAAGATDAVFYGVDSYKTQLQAEGGTGTARRWTPARVAGLFRGAGPVIALGSAPSIGLFFAIYDNAGPALQHAGAGDGVATIAASVMGAVPASLIGNPADTVKKQIMVEGHASFSSAARAVWKAQGAAGFFRGYEANLLKDVPFAGIKLGLYESLKYWYLRAARKAEAGSLDTAAIGMLSGVASAVLTNPLDVVNTRLKAAASGVEGAPRGFAAELRHVAQVQPAALLSGVVPRGCILGFGSSFFWLVYAVVKRGTGAIEAR</sequence>
<gene>
    <name evidence="11" type="ORF">PPAR1163_LOCUS16596</name>
</gene>
<keyword evidence="4 8" id="KW-0812">Transmembrane</keyword>
<evidence type="ECO:0000256" key="2">
    <source>
        <dbReference type="ARBA" id="ARBA00006375"/>
    </source>
</evidence>